<evidence type="ECO:0000256" key="1">
    <source>
        <dbReference type="SAM" id="MobiDB-lite"/>
    </source>
</evidence>
<reference evidence="2" key="1">
    <citation type="submission" date="2022-08" db="EMBL/GenBank/DDBJ databases">
        <authorList>
            <person name="Gutierrez-Valencia J."/>
        </authorList>
    </citation>
    <scope>NUCLEOTIDE SEQUENCE</scope>
</reference>
<comment type="caution">
    <text evidence="2">The sequence shown here is derived from an EMBL/GenBank/DDBJ whole genome shotgun (WGS) entry which is preliminary data.</text>
</comment>
<accession>A0AAV0MIV5</accession>
<dbReference type="EMBL" id="CAMGYJ010000007">
    <property type="protein sequence ID" value="CAI0445468.1"/>
    <property type="molecule type" value="Genomic_DNA"/>
</dbReference>
<feature type="compositionally biased region" description="Basic and acidic residues" evidence="1">
    <location>
        <begin position="46"/>
        <end position="104"/>
    </location>
</feature>
<evidence type="ECO:0000313" key="2">
    <source>
        <dbReference type="EMBL" id="CAI0445468.1"/>
    </source>
</evidence>
<name>A0AAV0MIV5_9ROSI</name>
<feature type="region of interest" description="Disordered" evidence="1">
    <location>
        <begin position="1"/>
        <end position="120"/>
    </location>
</feature>
<organism evidence="2 3">
    <name type="scientific">Linum tenue</name>
    <dbReference type="NCBI Taxonomy" id="586396"/>
    <lineage>
        <taxon>Eukaryota</taxon>
        <taxon>Viridiplantae</taxon>
        <taxon>Streptophyta</taxon>
        <taxon>Embryophyta</taxon>
        <taxon>Tracheophyta</taxon>
        <taxon>Spermatophyta</taxon>
        <taxon>Magnoliopsida</taxon>
        <taxon>eudicotyledons</taxon>
        <taxon>Gunneridae</taxon>
        <taxon>Pentapetalae</taxon>
        <taxon>rosids</taxon>
        <taxon>fabids</taxon>
        <taxon>Malpighiales</taxon>
        <taxon>Linaceae</taxon>
        <taxon>Linum</taxon>
    </lineage>
</organism>
<proteinExistence type="predicted"/>
<gene>
    <name evidence="2" type="ORF">LITE_LOCUS28573</name>
</gene>
<protein>
    <submittedName>
        <fullName evidence="2">Uncharacterized protein</fullName>
    </submittedName>
</protein>
<sequence>MEDVPAAKRRQQKACPKSRRVHRRYGRRGVRQQQRDPRQRQVHRRIFGEREGGVHGRDLPRDDARVAVEREGAGSRRADRRDRRLREAEGRVRAESLGGPRERGQVGPRVRRHGQVSGVL</sequence>
<dbReference type="Proteomes" id="UP001154282">
    <property type="component" value="Unassembled WGS sequence"/>
</dbReference>
<keyword evidence="3" id="KW-1185">Reference proteome</keyword>
<evidence type="ECO:0000313" key="3">
    <source>
        <dbReference type="Proteomes" id="UP001154282"/>
    </source>
</evidence>
<dbReference type="AlphaFoldDB" id="A0AAV0MIV5"/>
<feature type="compositionally biased region" description="Basic residues" evidence="1">
    <location>
        <begin position="7"/>
        <end position="30"/>
    </location>
</feature>